<accession>A0ABW0KYI5</accession>
<reference evidence="4" key="1">
    <citation type="journal article" date="2019" name="Int. J. Syst. Evol. Microbiol.">
        <title>The Global Catalogue of Microorganisms (GCM) 10K type strain sequencing project: providing services to taxonomists for standard genome sequencing and annotation.</title>
        <authorList>
            <consortium name="The Broad Institute Genomics Platform"/>
            <consortium name="The Broad Institute Genome Sequencing Center for Infectious Disease"/>
            <person name="Wu L."/>
            <person name="Ma J."/>
        </authorList>
    </citation>
    <scope>NUCLEOTIDE SEQUENCE [LARGE SCALE GENOMIC DNA]</scope>
    <source>
        <strain evidence="4">KACC 12649</strain>
    </source>
</reference>
<feature type="signal peptide" evidence="1">
    <location>
        <begin position="1"/>
        <end position="30"/>
    </location>
</feature>
<evidence type="ECO:0000313" key="3">
    <source>
        <dbReference type="EMBL" id="MFC5458484.1"/>
    </source>
</evidence>
<dbReference type="Pfam" id="PF07007">
    <property type="entry name" value="LprI"/>
    <property type="match status" value="1"/>
</dbReference>
<evidence type="ECO:0000259" key="2">
    <source>
        <dbReference type="Pfam" id="PF07007"/>
    </source>
</evidence>
<sequence length="140" mass="16064">MKMKTNPTNTVVTRVLVLLLLSAHAGPSFALDCNKRLTTVELNECASKEKDKVEAKLNSTYQRIMKSLSRPDPDTDSEQRSRMKKSLISAQRAWVTFREADCDAVYEKHADGTIRNLMYISCLQRHAEKRVKDLESFERD</sequence>
<protein>
    <submittedName>
        <fullName evidence="3">Lysozyme inhibitor LprI family protein</fullName>
    </submittedName>
</protein>
<dbReference type="EMBL" id="JBHSMU010000003">
    <property type="protein sequence ID" value="MFC5458484.1"/>
    <property type="molecule type" value="Genomic_DNA"/>
</dbReference>
<keyword evidence="1" id="KW-0732">Signal</keyword>
<name>A0ABW0KYI5_9BURK</name>
<feature type="domain" description="Lysozyme inhibitor LprI-like N-terminal" evidence="2">
    <location>
        <begin position="38"/>
        <end position="134"/>
    </location>
</feature>
<gene>
    <name evidence="3" type="ORF">ACFPN5_01515</name>
</gene>
<proteinExistence type="predicted"/>
<feature type="chain" id="PRO_5045771109" evidence="1">
    <location>
        <begin position="31"/>
        <end position="140"/>
    </location>
</feature>
<evidence type="ECO:0000256" key="1">
    <source>
        <dbReference type="SAM" id="SignalP"/>
    </source>
</evidence>
<dbReference type="Proteomes" id="UP001596050">
    <property type="component" value="Unassembled WGS sequence"/>
</dbReference>
<organism evidence="3 4">
    <name type="scientific">Massilia niabensis</name>
    <dbReference type="NCBI Taxonomy" id="544910"/>
    <lineage>
        <taxon>Bacteria</taxon>
        <taxon>Pseudomonadati</taxon>
        <taxon>Pseudomonadota</taxon>
        <taxon>Betaproteobacteria</taxon>
        <taxon>Burkholderiales</taxon>
        <taxon>Oxalobacteraceae</taxon>
        <taxon>Telluria group</taxon>
        <taxon>Massilia</taxon>
    </lineage>
</organism>
<dbReference type="InterPro" id="IPR009739">
    <property type="entry name" value="LprI-like_N"/>
</dbReference>
<dbReference type="Gene3D" id="1.20.1270.180">
    <property type="match status" value="1"/>
</dbReference>
<evidence type="ECO:0000313" key="4">
    <source>
        <dbReference type="Proteomes" id="UP001596050"/>
    </source>
</evidence>
<keyword evidence="4" id="KW-1185">Reference proteome</keyword>
<comment type="caution">
    <text evidence="3">The sequence shown here is derived from an EMBL/GenBank/DDBJ whole genome shotgun (WGS) entry which is preliminary data.</text>
</comment>
<dbReference type="RefSeq" id="WP_379779372.1">
    <property type="nucleotide sequence ID" value="NZ_JBHSMU010000003.1"/>
</dbReference>